<sequence>MNEFLDAKEQETLSNLSRLPNGRFPCRLQGCDKTFKYFGKHKEKHELQVHGLDPESEILKDVSPAVTKPEVKDEDDVFQLSMQSS</sequence>
<dbReference type="EMBL" id="MU826849">
    <property type="protein sequence ID" value="KAJ7371268.1"/>
    <property type="molecule type" value="Genomic_DNA"/>
</dbReference>
<gene>
    <name evidence="1" type="ORF">OS493_026912</name>
</gene>
<protein>
    <submittedName>
        <fullName evidence="1">Uncharacterized protein</fullName>
    </submittedName>
</protein>
<dbReference type="Proteomes" id="UP001163046">
    <property type="component" value="Unassembled WGS sequence"/>
</dbReference>
<proteinExistence type="predicted"/>
<evidence type="ECO:0000313" key="2">
    <source>
        <dbReference type="Proteomes" id="UP001163046"/>
    </source>
</evidence>
<dbReference type="AlphaFoldDB" id="A0A9W9YXC1"/>
<evidence type="ECO:0000313" key="1">
    <source>
        <dbReference type="EMBL" id="KAJ7371268.1"/>
    </source>
</evidence>
<accession>A0A9W9YXC1</accession>
<keyword evidence="2" id="KW-1185">Reference proteome</keyword>
<name>A0A9W9YXC1_9CNID</name>
<comment type="caution">
    <text evidence="1">The sequence shown here is derived from an EMBL/GenBank/DDBJ whole genome shotgun (WGS) entry which is preliminary data.</text>
</comment>
<organism evidence="1 2">
    <name type="scientific">Desmophyllum pertusum</name>
    <dbReference type="NCBI Taxonomy" id="174260"/>
    <lineage>
        <taxon>Eukaryota</taxon>
        <taxon>Metazoa</taxon>
        <taxon>Cnidaria</taxon>
        <taxon>Anthozoa</taxon>
        <taxon>Hexacorallia</taxon>
        <taxon>Scleractinia</taxon>
        <taxon>Caryophylliina</taxon>
        <taxon>Caryophylliidae</taxon>
        <taxon>Desmophyllum</taxon>
    </lineage>
</organism>
<reference evidence="1" key="1">
    <citation type="submission" date="2023-01" db="EMBL/GenBank/DDBJ databases">
        <title>Genome assembly of the deep-sea coral Lophelia pertusa.</title>
        <authorList>
            <person name="Herrera S."/>
            <person name="Cordes E."/>
        </authorList>
    </citation>
    <scope>NUCLEOTIDE SEQUENCE</scope>
    <source>
        <strain evidence="1">USNM1676648</strain>
        <tissue evidence="1">Polyp</tissue>
    </source>
</reference>